<dbReference type="OrthoDB" id="2017544at2759"/>
<dbReference type="PANTHER" id="PTHR12532">
    <property type="entry name" value="TRANSLATIONAL ACTIVATOR OF CYTOCHROME C OXIDASE 1"/>
    <property type="match status" value="1"/>
</dbReference>
<dbReference type="EMBL" id="KV454215">
    <property type="protein sequence ID" value="ODQ56923.1"/>
    <property type="molecule type" value="Genomic_DNA"/>
</dbReference>
<keyword evidence="6" id="KW-1185">Reference proteome</keyword>
<dbReference type="FunFam" id="1.10.10.200:FF:000002">
    <property type="entry name" value="Probable transcriptional regulatory protein CLM62_37755"/>
    <property type="match status" value="1"/>
</dbReference>
<feature type="domain" description="TACO1/YebC-like N-terminal" evidence="4">
    <location>
        <begin position="27"/>
        <end position="98"/>
    </location>
</feature>
<dbReference type="NCBIfam" id="TIGR01033">
    <property type="entry name" value="YebC/PmpR family DNA-binding transcriptional regulator"/>
    <property type="match status" value="1"/>
</dbReference>
<reference evidence="5 6" key="1">
    <citation type="journal article" date="2016" name="Proc. Natl. Acad. Sci. U.S.A.">
        <title>Comparative genomics of biotechnologically important yeasts.</title>
        <authorList>
            <person name="Riley R."/>
            <person name="Haridas S."/>
            <person name="Wolfe K.H."/>
            <person name="Lopes M.R."/>
            <person name="Hittinger C.T."/>
            <person name="Goeker M."/>
            <person name="Salamov A.A."/>
            <person name="Wisecaver J.H."/>
            <person name="Long T.M."/>
            <person name="Calvey C.H."/>
            <person name="Aerts A.L."/>
            <person name="Barry K.W."/>
            <person name="Choi C."/>
            <person name="Clum A."/>
            <person name="Coughlan A.Y."/>
            <person name="Deshpande S."/>
            <person name="Douglass A.P."/>
            <person name="Hanson S.J."/>
            <person name="Klenk H.-P."/>
            <person name="LaButti K.M."/>
            <person name="Lapidus A."/>
            <person name="Lindquist E.A."/>
            <person name="Lipzen A.M."/>
            <person name="Meier-Kolthoff J.P."/>
            <person name="Ohm R.A."/>
            <person name="Otillar R.P."/>
            <person name="Pangilinan J.L."/>
            <person name="Peng Y."/>
            <person name="Rokas A."/>
            <person name="Rosa C.A."/>
            <person name="Scheuner C."/>
            <person name="Sibirny A.A."/>
            <person name="Slot J.C."/>
            <person name="Stielow J.B."/>
            <person name="Sun H."/>
            <person name="Kurtzman C.P."/>
            <person name="Blackwell M."/>
            <person name="Grigoriev I.V."/>
            <person name="Jeffries T.W."/>
        </authorList>
    </citation>
    <scope>NUCLEOTIDE SEQUENCE [LARGE SCALE GENOMIC DNA]</scope>
    <source>
        <strain evidence="6">ATCC 58044 / CBS 1984 / NCYC 433 / NRRL Y-366-8</strain>
    </source>
</reference>
<evidence type="ECO:0000313" key="6">
    <source>
        <dbReference type="Proteomes" id="UP000094112"/>
    </source>
</evidence>
<organism evidence="5 6">
    <name type="scientific">Wickerhamomyces anomalus (strain ATCC 58044 / CBS 1984 / NCYC 433 / NRRL Y-366-8)</name>
    <name type="common">Yeast</name>
    <name type="synonym">Hansenula anomala</name>
    <dbReference type="NCBI Taxonomy" id="683960"/>
    <lineage>
        <taxon>Eukaryota</taxon>
        <taxon>Fungi</taxon>
        <taxon>Dikarya</taxon>
        <taxon>Ascomycota</taxon>
        <taxon>Saccharomycotina</taxon>
        <taxon>Saccharomycetes</taxon>
        <taxon>Phaffomycetales</taxon>
        <taxon>Wickerhamomycetaceae</taxon>
        <taxon>Wickerhamomyces</taxon>
    </lineage>
</organism>
<dbReference type="GO" id="GO:0032543">
    <property type="term" value="P:mitochondrial translation"/>
    <property type="evidence" value="ECO:0007669"/>
    <property type="project" value="EnsemblFungi"/>
</dbReference>
<dbReference type="RefSeq" id="XP_019036130.1">
    <property type="nucleotide sequence ID" value="XM_019182840.1"/>
</dbReference>
<dbReference type="AlphaFoldDB" id="A0A1E3NV06"/>
<sequence length="263" mass="29272">MLSCTSRLGRTPIRLFSTTSVTLSGHSKWSTIKHDKAKNDAEKNRVANKFANAIAVAAKLGGPDPGANFRLATAIEQASKNNVTKKVIEFAIKRGTGNTGEKSNVESATYEGIGPGGVSFIVESLTDNKARTISLVRSVFSKYSGSLSPTLFQFDRKGLIVIEKEDHEFDSVFEKMIDFGVEDIEEIEDGDVFEIITSPNDTSKIADLIKQEYKVKELGIVYIPKEDMMVEISDEEVKEKYEKFIKMLEDISDVTDYYTNLKE</sequence>
<dbReference type="Gene3D" id="1.10.10.200">
    <property type="match status" value="1"/>
</dbReference>
<dbReference type="GO" id="GO:0099617">
    <property type="term" value="C:matrix side of mitochondrial inner membrane"/>
    <property type="evidence" value="ECO:0007669"/>
    <property type="project" value="EnsemblFungi"/>
</dbReference>
<dbReference type="SUPFAM" id="SSF75625">
    <property type="entry name" value="YebC-like"/>
    <property type="match status" value="1"/>
</dbReference>
<dbReference type="Proteomes" id="UP000094112">
    <property type="component" value="Unassembled WGS sequence"/>
</dbReference>
<comment type="subcellular location">
    <subcellularLocation>
        <location evidence="1">Mitochondrion</location>
    </subcellularLocation>
</comment>
<name>A0A1E3NV06_WICAA</name>
<dbReference type="InterPro" id="IPR049083">
    <property type="entry name" value="TACO1_YebC_N"/>
</dbReference>
<evidence type="ECO:0000259" key="3">
    <source>
        <dbReference type="Pfam" id="PF01709"/>
    </source>
</evidence>
<dbReference type="STRING" id="683960.A0A1E3NV06"/>
<evidence type="ECO:0000313" key="5">
    <source>
        <dbReference type="EMBL" id="ODQ56923.1"/>
    </source>
</evidence>
<feature type="domain" description="TACO1/YebC-like second and third" evidence="3">
    <location>
        <begin position="106"/>
        <end position="261"/>
    </location>
</feature>
<dbReference type="GeneID" id="30200086"/>
<proteinExistence type="inferred from homology"/>
<evidence type="ECO:0000256" key="2">
    <source>
        <dbReference type="ARBA" id="ARBA00008724"/>
    </source>
</evidence>
<dbReference type="InterPro" id="IPR029072">
    <property type="entry name" value="YebC-like"/>
</dbReference>
<evidence type="ECO:0008006" key="7">
    <source>
        <dbReference type="Google" id="ProtNLM"/>
    </source>
</evidence>
<dbReference type="NCBIfam" id="NF009044">
    <property type="entry name" value="PRK12378.1"/>
    <property type="match status" value="1"/>
</dbReference>
<dbReference type="InterPro" id="IPR002876">
    <property type="entry name" value="Transcrip_reg_TACO1-like"/>
</dbReference>
<dbReference type="Pfam" id="PF01709">
    <property type="entry name" value="Transcrip_reg"/>
    <property type="match status" value="1"/>
</dbReference>
<evidence type="ECO:0000259" key="4">
    <source>
        <dbReference type="Pfam" id="PF20772"/>
    </source>
</evidence>
<dbReference type="InterPro" id="IPR026564">
    <property type="entry name" value="Transcrip_reg_TACO1-like_dom3"/>
</dbReference>
<dbReference type="Pfam" id="PF20772">
    <property type="entry name" value="TACO1_YebC_N"/>
    <property type="match status" value="1"/>
</dbReference>
<dbReference type="Gene3D" id="3.30.70.980">
    <property type="match status" value="2"/>
</dbReference>
<dbReference type="InterPro" id="IPR017856">
    <property type="entry name" value="Integrase-like_N"/>
</dbReference>
<accession>A0A1E3NV06</accession>
<comment type="similarity">
    <text evidence="2">Belongs to the TACO1 family.</text>
</comment>
<dbReference type="InterPro" id="IPR048300">
    <property type="entry name" value="TACO1_YebC-like_2nd/3rd_dom"/>
</dbReference>
<protein>
    <recommendedName>
        <fullName evidence="7">Transcriptional regulatory protein</fullName>
    </recommendedName>
</protein>
<dbReference type="HAMAP" id="MF_00693">
    <property type="entry name" value="Transcrip_reg_TACO1"/>
    <property type="match status" value="1"/>
</dbReference>
<gene>
    <name evidence="5" type="ORF">WICANDRAFT_59525</name>
</gene>
<dbReference type="PANTHER" id="PTHR12532:SF0">
    <property type="entry name" value="TRANSLATIONAL ACTIVATOR OF CYTOCHROME C OXIDASE 1"/>
    <property type="match status" value="1"/>
</dbReference>
<evidence type="ECO:0000256" key="1">
    <source>
        <dbReference type="ARBA" id="ARBA00004173"/>
    </source>
</evidence>